<dbReference type="Proteomes" id="UP000599074">
    <property type="component" value="Unassembled WGS sequence"/>
</dbReference>
<keyword evidence="3" id="KW-1185">Reference proteome</keyword>
<evidence type="ECO:0000256" key="1">
    <source>
        <dbReference type="SAM" id="MobiDB-lite"/>
    </source>
</evidence>
<reference evidence="2" key="1">
    <citation type="submission" date="2021-01" db="EMBL/GenBank/DDBJ databases">
        <title>Whole genome shotgun sequence of Planosporangium mesophilum NBRC 109066.</title>
        <authorList>
            <person name="Komaki H."/>
            <person name="Tamura T."/>
        </authorList>
    </citation>
    <scope>NUCLEOTIDE SEQUENCE</scope>
    <source>
        <strain evidence="2">NBRC 109066</strain>
    </source>
</reference>
<dbReference type="EMBL" id="BOON01000024">
    <property type="protein sequence ID" value="GII23111.1"/>
    <property type="molecule type" value="Genomic_DNA"/>
</dbReference>
<comment type="caution">
    <text evidence="2">The sequence shown here is derived from an EMBL/GenBank/DDBJ whole genome shotgun (WGS) entry which is preliminary data.</text>
</comment>
<feature type="compositionally biased region" description="Basic and acidic residues" evidence="1">
    <location>
        <begin position="45"/>
        <end position="58"/>
    </location>
</feature>
<proteinExistence type="predicted"/>
<protein>
    <submittedName>
        <fullName evidence="2">Uncharacterized protein</fullName>
    </submittedName>
</protein>
<name>A0A8J3TCX0_9ACTN</name>
<sequence length="58" mass="6206">MAVTRNGHGNGSLGAGRYDYADIDDHTDIQVATAASPVARPPIEQPRRSNNRADRTTA</sequence>
<organism evidence="2 3">
    <name type="scientific">Planosporangium mesophilum</name>
    <dbReference type="NCBI Taxonomy" id="689768"/>
    <lineage>
        <taxon>Bacteria</taxon>
        <taxon>Bacillati</taxon>
        <taxon>Actinomycetota</taxon>
        <taxon>Actinomycetes</taxon>
        <taxon>Micromonosporales</taxon>
        <taxon>Micromonosporaceae</taxon>
        <taxon>Planosporangium</taxon>
    </lineage>
</organism>
<evidence type="ECO:0000313" key="3">
    <source>
        <dbReference type="Proteomes" id="UP000599074"/>
    </source>
</evidence>
<feature type="region of interest" description="Disordered" evidence="1">
    <location>
        <begin position="29"/>
        <end position="58"/>
    </location>
</feature>
<dbReference type="AlphaFoldDB" id="A0A8J3TCX0"/>
<evidence type="ECO:0000313" key="2">
    <source>
        <dbReference type="EMBL" id="GII23111.1"/>
    </source>
</evidence>
<accession>A0A8J3TCX0</accession>
<gene>
    <name evidence="2" type="ORF">Pme01_27080</name>
</gene>